<evidence type="ECO:0000313" key="3">
    <source>
        <dbReference type="Proteomes" id="UP000027361"/>
    </source>
</evidence>
<dbReference type="AlphaFoldDB" id="A0A066W353"/>
<reference evidence="2 3" key="1">
    <citation type="submission" date="2014-05" db="EMBL/GenBank/DDBJ databases">
        <title>Draft genome sequence of a rare smut relative, Tilletiaria anomala UBC 951.</title>
        <authorList>
            <consortium name="DOE Joint Genome Institute"/>
            <person name="Toome M."/>
            <person name="Kuo A."/>
            <person name="Henrissat B."/>
            <person name="Lipzen A."/>
            <person name="Tritt A."/>
            <person name="Yoshinaga Y."/>
            <person name="Zane M."/>
            <person name="Barry K."/>
            <person name="Grigoriev I.V."/>
            <person name="Spatafora J.W."/>
            <person name="Aimea M.C."/>
        </authorList>
    </citation>
    <scope>NUCLEOTIDE SEQUENCE [LARGE SCALE GENOMIC DNA]</scope>
    <source>
        <strain evidence="2 3">UBC 951</strain>
    </source>
</reference>
<dbReference type="HOGENOM" id="CLU_010779_0_1_1"/>
<sequence>MRLFTALISSAVAVLSASAVSLPQASSSGVSLEQRQDGAAGYLAITFLGNQEQIFGHVAKAGSESTFTDLNGGKPILVPTQGTKGVRDPYLVSGPNKDRFWIIGTDLNIGAINNDWNRSQRNGSLSIHVWESTDLVNWSSDRLVQVMPNSFNAGMVWAPSAMWDASANSYAVFWASKTYASSDTQRTGASSNTKIYYSRTSDFSSFSTPQVWVAPSYPVIDQEILPLGGSKYVRFIKNEEVNKVYSERSDNGLFGTWTRIDPNNFVIDAVREGPATFKDINKPSRTWLWLDNYSGSGSYEAYFNDDITKNSWTLAQPTLKPTGMRHGAVIQVSQAQLSALHSKWG</sequence>
<dbReference type="InterPro" id="IPR050727">
    <property type="entry name" value="GH43_arabinanases"/>
</dbReference>
<feature type="chain" id="PRO_5001628719" evidence="1">
    <location>
        <begin position="20"/>
        <end position="345"/>
    </location>
</feature>
<keyword evidence="1" id="KW-0732">Signal</keyword>
<dbReference type="PANTHER" id="PTHR43301">
    <property type="entry name" value="ARABINAN ENDO-1,5-ALPHA-L-ARABINOSIDASE"/>
    <property type="match status" value="1"/>
</dbReference>
<proteinExistence type="predicted"/>
<comment type="caution">
    <text evidence="2">The sequence shown here is derived from an EMBL/GenBank/DDBJ whole genome shotgun (WGS) entry which is preliminary data.</text>
</comment>
<keyword evidence="2" id="KW-0378">Hydrolase</keyword>
<dbReference type="GeneID" id="25261217"/>
<feature type="signal peptide" evidence="1">
    <location>
        <begin position="1"/>
        <end position="19"/>
    </location>
</feature>
<name>A0A066W353_TILAU</name>
<dbReference type="EMBL" id="JMSN01000032">
    <property type="protein sequence ID" value="KDN46973.1"/>
    <property type="molecule type" value="Genomic_DNA"/>
</dbReference>
<dbReference type="Gene3D" id="2.115.10.20">
    <property type="entry name" value="Glycosyl hydrolase domain, family 43"/>
    <property type="match status" value="1"/>
</dbReference>
<accession>A0A066W353</accession>
<evidence type="ECO:0000313" key="2">
    <source>
        <dbReference type="EMBL" id="KDN46973.1"/>
    </source>
</evidence>
<dbReference type="OMA" id="YRPYEST"/>
<dbReference type="Proteomes" id="UP000027361">
    <property type="component" value="Unassembled WGS sequence"/>
</dbReference>
<dbReference type="PANTHER" id="PTHR43301:SF3">
    <property type="entry name" value="ARABINAN ENDO-1,5-ALPHA-L-ARABINOSIDASE A-RELATED"/>
    <property type="match status" value="1"/>
</dbReference>
<dbReference type="GO" id="GO:0016787">
    <property type="term" value="F:hydrolase activity"/>
    <property type="evidence" value="ECO:0007669"/>
    <property type="project" value="UniProtKB-KW"/>
</dbReference>
<dbReference type="STRING" id="1037660.A0A066W353"/>
<dbReference type="CDD" id="cd08983">
    <property type="entry name" value="GH43_Bt3655-like"/>
    <property type="match status" value="1"/>
</dbReference>
<gene>
    <name evidence="2" type="ORF">K437DRAFT_102305</name>
</gene>
<organism evidence="2 3">
    <name type="scientific">Tilletiaria anomala (strain ATCC 24038 / CBS 436.72 / UBC 951)</name>
    <dbReference type="NCBI Taxonomy" id="1037660"/>
    <lineage>
        <taxon>Eukaryota</taxon>
        <taxon>Fungi</taxon>
        <taxon>Dikarya</taxon>
        <taxon>Basidiomycota</taxon>
        <taxon>Ustilaginomycotina</taxon>
        <taxon>Exobasidiomycetes</taxon>
        <taxon>Georgefischeriales</taxon>
        <taxon>Tilletiariaceae</taxon>
        <taxon>Tilletiaria</taxon>
    </lineage>
</organism>
<dbReference type="InterPro" id="IPR023296">
    <property type="entry name" value="Glyco_hydro_beta-prop_sf"/>
</dbReference>
<dbReference type="InParanoid" id="A0A066W353"/>
<dbReference type="RefSeq" id="XP_013243709.1">
    <property type="nucleotide sequence ID" value="XM_013388255.1"/>
</dbReference>
<dbReference type="SUPFAM" id="SSF75005">
    <property type="entry name" value="Arabinanase/levansucrase/invertase"/>
    <property type="match status" value="1"/>
</dbReference>
<protein>
    <submittedName>
        <fullName evidence="2">Glycoside hydrolase family 43 protein</fullName>
    </submittedName>
</protein>
<keyword evidence="3" id="KW-1185">Reference proteome</keyword>
<evidence type="ECO:0000256" key="1">
    <source>
        <dbReference type="SAM" id="SignalP"/>
    </source>
</evidence>
<dbReference type="OrthoDB" id="19657at2759"/>